<evidence type="ECO:0000313" key="4">
    <source>
        <dbReference type="Proteomes" id="UP000011996"/>
    </source>
</evidence>
<protein>
    <submittedName>
        <fullName evidence="3">FecR protein domain protein</fullName>
    </submittedName>
</protein>
<evidence type="ECO:0000259" key="2">
    <source>
        <dbReference type="Pfam" id="PF04773"/>
    </source>
</evidence>
<dbReference type="STRING" id="1263868.RESH_06046"/>
<dbReference type="Proteomes" id="UP000011996">
    <property type="component" value="Unassembled WGS sequence"/>
</dbReference>
<feature type="transmembrane region" description="Helical" evidence="1">
    <location>
        <begin position="86"/>
        <end position="108"/>
    </location>
</feature>
<dbReference type="AlphaFoldDB" id="M5RVJ3"/>
<organism evidence="3 4">
    <name type="scientific">Rhodopirellula europaea SH398</name>
    <dbReference type="NCBI Taxonomy" id="1263868"/>
    <lineage>
        <taxon>Bacteria</taxon>
        <taxon>Pseudomonadati</taxon>
        <taxon>Planctomycetota</taxon>
        <taxon>Planctomycetia</taxon>
        <taxon>Pirellulales</taxon>
        <taxon>Pirellulaceae</taxon>
        <taxon>Rhodopirellula</taxon>
    </lineage>
</organism>
<dbReference type="RefSeq" id="WP_008672494.1">
    <property type="nucleotide sequence ID" value="NZ_ANOF01000200.1"/>
</dbReference>
<dbReference type="PATRIC" id="fig|1263868.3.peg.6558"/>
<evidence type="ECO:0000313" key="3">
    <source>
        <dbReference type="EMBL" id="EMI23358.1"/>
    </source>
</evidence>
<accession>M5RVJ3</accession>
<dbReference type="InterPro" id="IPR006860">
    <property type="entry name" value="FecR"/>
</dbReference>
<dbReference type="Pfam" id="PF04773">
    <property type="entry name" value="FecR"/>
    <property type="match status" value="1"/>
</dbReference>
<proteinExistence type="predicted"/>
<dbReference type="EMBL" id="ANOF01000200">
    <property type="protein sequence ID" value="EMI23358.1"/>
    <property type="molecule type" value="Genomic_DNA"/>
</dbReference>
<dbReference type="Gene3D" id="2.60.120.1440">
    <property type="match status" value="1"/>
</dbReference>
<dbReference type="PANTHER" id="PTHR30273:SF2">
    <property type="entry name" value="PROTEIN FECR"/>
    <property type="match status" value="1"/>
</dbReference>
<dbReference type="InterPro" id="IPR012373">
    <property type="entry name" value="Ferrdict_sens_TM"/>
</dbReference>
<name>M5RVJ3_9BACT</name>
<feature type="domain" description="FecR protein" evidence="2">
    <location>
        <begin position="154"/>
        <end position="235"/>
    </location>
</feature>
<comment type="caution">
    <text evidence="3">The sequence shown here is derived from an EMBL/GenBank/DDBJ whole genome shotgun (WGS) entry which is preliminary data.</text>
</comment>
<keyword evidence="1" id="KW-0472">Membrane</keyword>
<reference evidence="3 4" key="1">
    <citation type="journal article" date="2013" name="Mar. Genomics">
        <title>Expression of sulfatases in Rhodopirellula baltica and the diversity of sulfatases in the genus Rhodopirellula.</title>
        <authorList>
            <person name="Wegner C.E."/>
            <person name="Richter-Heitmann T."/>
            <person name="Klindworth A."/>
            <person name="Klockow C."/>
            <person name="Richter M."/>
            <person name="Achstetter T."/>
            <person name="Glockner F.O."/>
            <person name="Harder J."/>
        </authorList>
    </citation>
    <scope>NUCLEOTIDE SEQUENCE [LARGE SCALE GENOMIC DNA]</scope>
    <source>
        <strain evidence="3 4">SH398</strain>
    </source>
</reference>
<keyword evidence="1" id="KW-1133">Transmembrane helix</keyword>
<dbReference type="OrthoDB" id="287035at2"/>
<keyword evidence="1" id="KW-0812">Transmembrane</keyword>
<sequence>MNGTERKQIAKWVEQAVNDEITPNDFNRLEQLITSDPEARKLYLELRYQDAHLRLGRVRVAPESLVSSPSMRTLAGEGRTASKRSWTFVSVFFAVAAVFLLLLGWNLFDQTPRRDSFIAEIIDVSDAEWESCTLPTAIGSQLTTGRLKINRGLVTIRFTSGAEVILESPAELQIESPMRGTLLAGIAVVNVPESAQGFTIATPTAEAIDHGTSFAVIVDSLSKASSFEVVEGEVEVRHNETDASRWLLKDQRVTATEDELSDSDLSLDEFESLTTGRQTPNELRFERVTTAMGNGRDATVSQGFVSGHNRDELVLIKNPFEGYEQYGRKGYFSFDLSQLDEQEIQAAKFVLTLQPSGLGFASRVPDCEFAVFGLTDETQDDWSADGIDWESAPANRQGATELDDDQVQELGRFVVSRGKQHGQVLIEGPRLIEFLNADSNDSVTLIIVRTTKETAFDGLVHGFAGRFNATAAPPTLLVRFAEAEE</sequence>
<dbReference type="GO" id="GO:0016989">
    <property type="term" value="F:sigma factor antagonist activity"/>
    <property type="evidence" value="ECO:0007669"/>
    <property type="project" value="TreeGrafter"/>
</dbReference>
<dbReference type="PANTHER" id="PTHR30273">
    <property type="entry name" value="PERIPLASMIC SIGNAL SENSOR AND SIGMA FACTOR ACTIVATOR FECR-RELATED"/>
    <property type="match status" value="1"/>
</dbReference>
<gene>
    <name evidence="3" type="ORF">RESH_06046</name>
</gene>
<evidence type="ECO:0000256" key="1">
    <source>
        <dbReference type="SAM" id="Phobius"/>
    </source>
</evidence>